<feature type="domain" description="Ketosynthase family 3 (KS3)" evidence="5">
    <location>
        <begin position="336"/>
        <end position="759"/>
    </location>
</feature>
<organism evidence="6">
    <name type="scientific">Gambierdiscus excentricus</name>
    <dbReference type="NCBI Taxonomy" id="986170"/>
    <lineage>
        <taxon>Eukaryota</taxon>
        <taxon>Sar</taxon>
        <taxon>Alveolata</taxon>
        <taxon>Dinophyceae</taxon>
        <taxon>Gonyaulacales</taxon>
        <taxon>Pyrocystaceae</taxon>
        <taxon>Gambierdiscus</taxon>
    </lineage>
</organism>
<evidence type="ECO:0000256" key="3">
    <source>
        <dbReference type="ARBA" id="ARBA00022679"/>
    </source>
</evidence>
<keyword evidence="2" id="KW-0597">Phosphoprotein</keyword>
<dbReference type="PROSITE" id="PS00606">
    <property type="entry name" value="KS3_1"/>
    <property type="match status" value="1"/>
</dbReference>
<dbReference type="InterPro" id="IPR016039">
    <property type="entry name" value="Thiolase-like"/>
</dbReference>
<accession>A0A1S6K7W1</accession>
<comment type="similarity">
    <text evidence="4">Belongs to the thiolase-like superfamily. Beta-ketoacyl-ACP synthases family.</text>
</comment>
<dbReference type="InterPro" id="IPR020841">
    <property type="entry name" value="PKS_Beta-ketoAc_synthase_dom"/>
</dbReference>
<dbReference type="GO" id="GO:0006633">
    <property type="term" value="P:fatty acid biosynthetic process"/>
    <property type="evidence" value="ECO:0007669"/>
    <property type="project" value="InterPro"/>
</dbReference>
<dbReference type="Pfam" id="PF00109">
    <property type="entry name" value="ketoacyl-synt"/>
    <property type="match status" value="1"/>
</dbReference>
<dbReference type="InterPro" id="IPR014030">
    <property type="entry name" value="Ketoacyl_synth_N"/>
</dbReference>
<evidence type="ECO:0000256" key="4">
    <source>
        <dbReference type="RuleBase" id="RU003694"/>
    </source>
</evidence>
<evidence type="ECO:0000313" key="6">
    <source>
        <dbReference type="EMBL" id="AQS99175.1"/>
    </source>
</evidence>
<dbReference type="InterPro" id="IPR018201">
    <property type="entry name" value="Ketoacyl_synth_AS"/>
</dbReference>
<dbReference type="GO" id="GO:0004315">
    <property type="term" value="F:3-oxoacyl-[acyl-carrier-protein] synthase activity"/>
    <property type="evidence" value="ECO:0007669"/>
    <property type="project" value="InterPro"/>
</dbReference>
<dbReference type="CDD" id="cd00833">
    <property type="entry name" value="PKS"/>
    <property type="match status" value="1"/>
</dbReference>
<dbReference type="InterPro" id="IPR030834">
    <property type="entry name" value="PKS_assoc_dom"/>
</dbReference>
<keyword evidence="3 4" id="KW-0808">Transferase</keyword>
<sequence>MAGEDRLFCEGALIEICGLSDLVSDISEGVAEEESFCHVNGMHAQLLYFDTSEHVWVVVTFNGIRCKLGTSNLRLLEKDDLPHIDLVVGPKCDDEMVLQEVLANLMTRGYCVSQYLIPRQSLEEMRKAAEGLNFSRVPADFEPYYLGRDSKEKQVLIDFDADDTQPDILESTLAAQDNIFGGLCATLSPYLEDSLGIHISSRTNLMVRKTFADDDEEADFPSPGEPTNAERENFMSLMKRKRVCIIQFLGPLTGKLVLIPKGDLEDGEDIEINAGPGLTVIFLTERFQYSHTCGEGATVAIQSWLLGQRPEFTLGEIGGDMEILGASSAGASPPPGETVAVNGMGVCLGADSKDYTCYWLMVNKAGGDTFVEVPMMRWDINVYCFTYDMQTAQMQGQAYTKHQGFTDGIEFFDSKFFGISNAEAGSMDPNQRKCLENTYEALVMGGHDLKSLQREPQHIGVFVGISGSEWGAVPHPTDAAGCGSAEAIISNRCNFSMNLKGPSQTINTACSAGLVAMHTAKLHLKYKDFDPLHAVIGAGINFAYSPLPFIGCCSGGMLSYKGRSFTFDVGADGYGRGEGVSSVYMNLMQYSREVFALVAGSQANQDGRSASITAPNGPSQEKCIKAAFREASLKPPEVDCFECHGTGTALGDPIEVGAFKRIYNSAPRDHSLLVTTSKTNLGHLEGGAGMAGFIKCCLQVMRAEASPNLHLRECNPHLDSEGFPAQFITEPLPCHYDSAYSGVSSFGFGGTNAHAMAYGKNTTTSRGTGQRDFRKAMRDRIASAAPPDILMLGEDPEEWESNGMPIDEDSIGKLYQVEVLEGGKAVWREVVGTQALKRGERFYLSGTFNSWGMDALQQHPEIPSLHSADITVGLMGEELFYIVCDENPDMVYYPTQPRCTRKVVPIAGPEPVVGDPEQASWCISADPGTRFRIEFHVAETSVSVTWIRCREAISS</sequence>
<dbReference type="PANTHER" id="PTHR43775:SF37">
    <property type="entry name" value="SI:DKEY-61P9.11"/>
    <property type="match status" value="1"/>
</dbReference>
<dbReference type="GO" id="GO:0004312">
    <property type="term" value="F:fatty acid synthase activity"/>
    <property type="evidence" value="ECO:0007669"/>
    <property type="project" value="TreeGrafter"/>
</dbReference>
<dbReference type="NCBIfam" id="TIGR04556">
    <property type="entry name" value="PKS_assoc"/>
    <property type="match status" value="1"/>
</dbReference>
<evidence type="ECO:0000256" key="1">
    <source>
        <dbReference type="ARBA" id="ARBA00022450"/>
    </source>
</evidence>
<dbReference type="Pfam" id="PF02801">
    <property type="entry name" value="Ketoacyl-synt_C"/>
    <property type="match status" value="1"/>
</dbReference>
<reference evidence="6" key="1">
    <citation type="journal article" date="2017" name="J. Eukaryot. Microbiol.">
        <title>Role of Modular Polyketide Synthases in the Production of Polyether Ladder Compounds in Ciguatoxin-producing Gambierdiscus polynesiensis and G.excentricus (Dinophyceae).</title>
        <authorList>
            <person name="Kohli G.S."/>
            <person name="Campbell K."/>
            <person name="John U."/>
            <person name="Smith K.F."/>
            <person name="Fraga S."/>
            <person name="Rhodes L.L."/>
            <person name="Murray S.A."/>
        </authorList>
    </citation>
    <scope>NUCLEOTIDE SEQUENCE</scope>
    <source>
        <strain evidence="6">Contig_2117</strain>
    </source>
</reference>
<evidence type="ECO:0000256" key="2">
    <source>
        <dbReference type="ARBA" id="ARBA00022553"/>
    </source>
</evidence>
<dbReference type="EMBL" id="KX395757">
    <property type="protein sequence ID" value="AQS99175.1"/>
    <property type="molecule type" value="Transcribed_RNA"/>
</dbReference>
<evidence type="ECO:0000259" key="5">
    <source>
        <dbReference type="PROSITE" id="PS52004"/>
    </source>
</evidence>
<dbReference type="SMART" id="SM00825">
    <property type="entry name" value="PKS_KS"/>
    <property type="match status" value="1"/>
</dbReference>
<protein>
    <submittedName>
        <fullName evidence="6">Type I polyketide synthase</fullName>
    </submittedName>
</protein>
<dbReference type="SUPFAM" id="SSF53901">
    <property type="entry name" value="Thiolase-like"/>
    <property type="match status" value="1"/>
</dbReference>
<dbReference type="PROSITE" id="PS52004">
    <property type="entry name" value="KS3_2"/>
    <property type="match status" value="1"/>
</dbReference>
<dbReference type="AlphaFoldDB" id="A0A1S6K7W1"/>
<name>A0A1S6K7W1_9DINO</name>
<proteinExistence type="inferred from homology"/>
<dbReference type="InterPro" id="IPR050091">
    <property type="entry name" value="PKS_NRPS_Biosynth_Enz"/>
</dbReference>
<dbReference type="InterPro" id="IPR014031">
    <property type="entry name" value="Ketoacyl_synth_C"/>
</dbReference>
<dbReference type="Gene3D" id="3.40.47.10">
    <property type="match status" value="1"/>
</dbReference>
<dbReference type="PANTHER" id="PTHR43775">
    <property type="entry name" value="FATTY ACID SYNTHASE"/>
    <property type="match status" value="1"/>
</dbReference>
<keyword evidence="1" id="KW-0596">Phosphopantetheine</keyword>